<reference evidence="2 3" key="1">
    <citation type="submission" date="2018-06" db="EMBL/GenBank/DDBJ databases">
        <title>Natronomonas sp. F16-60 a new haloarchaeon isolated from a solar saltern of Isla Cristina, Huelva, Spain.</title>
        <authorList>
            <person name="Duran-Viseras A."/>
            <person name="Sanchez-Porro C."/>
            <person name="Ventosa A."/>
        </authorList>
    </citation>
    <scope>NUCLEOTIDE SEQUENCE [LARGE SCALE GENOMIC DNA]</scope>
    <source>
        <strain evidence="2 3">F16-60</strain>
    </source>
</reference>
<dbReference type="OrthoDB" id="68917at2157"/>
<dbReference type="Proteomes" id="UP000319894">
    <property type="component" value="Unassembled WGS sequence"/>
</dbReference>
<dbReference type="AlphaFoldDB" id="A0A554N911"/>
<comment type="caution">
    <text evidence="2">The sequence shown here is derived from an EMBL/GenBank/DDBJ whole genome shotgun (WGS) entry which is preliminary data.</text>
</comment>
<evidence type="ECO:0008006" key="4">
    <source>
        <dbReference type="Google" id="ProtNLM"/>
    </source>
</evidence>
<feature type="region of interest" description="Disordered" evidence="1">
    <location>
        <begin position="309"/>
        <end position="333"/>
    </location>
</feature>
<evidence type="ECO:0000313" key="3">
    <source>
        <dbReference type="Proteomes" id="UP000319894"/>
    </source>
</evidence>
<evidence type="ECO:0000256" key="1">
    <source>
        <dbReference type="SAM" id="MobiDB-lite"/>
    </source>
</evidence>
<accession>A0A554N911</accession>
<dbReference type="SUPFAM" id="SSF159245">
    <property type="entry name" value="AttH-like"/>
    <property type="match status" value="1"/>
</dbReference>
<keyword evidence="3" id="KW-1185">Reference proteome</keyword>
<sequence>MAPEDNDPVLDWPLPVGEPGREVWYSLVSPTDGSVAFWYRYTLLSTEGGRQGGRLWAALTDRENPDRSTFITRSVPFDGVRARGAPFSLTIDDAELTSSSAVGSIPLAGDGGEVAWDLSYDPDPYSFTPLRSELLTDLLSTVAGTGKHWSANEGVRMDGEVTVGDRVIDFEDAPGHQGHTLGSSPPDSWTWIQCNEFTDRSVVLEALDIDGTLSICLRRDGEVHALNQLKHVVGPKSNRTAHDEPGLWRFSGGGEGVDIQVTIRAPEEVKWQTVSYMAPDETLRYNAHCSLADVTLTYTLANEEPVTLESSAGRAEWVGTEPPLPDRDYPPEW</sequence>
<dbReference type="InParanoid" id="A0A554N911"/>
<protein>
    <recommendedName>
        <fullName evidence="4">Hydroxyneurosporene synthase (CrtC)</fullName>
    </recommendedName>
</protein>
<dbReference type="EMBL" id="QMDX01000005">
    <property type="protein sequence ID" value="TSD13896.1"/>
    <property type="molecule type" value="Genomic_DNA"/>
</dbReference>
<evidence type="ECO:0000313" key="2">
    <source>
        <dbReference type="EMBL" id="TSD13896.1"/>
    </source>
</evidence>
<dbReference type="RefSeq" id="WP_144261946.1">
    <property type="nucleotide sequence ID" value="NZ_QMDX01000005.1"/>
</dbReference>
<proteinExistence type="predicted"/>
<gene>
    <name evidence="2" type="ORF">DP107_09605</name>
</gene>
<organism evidence="2 3">
    <name type="scientific">Haloglomus irregulare</name>
    <dbReference type="NCBI Taxonomy" id="2234134"/>
    <lineage>
        <taxon>Archaea</taxon>
        <taxon>Methanobacteriati</taxon>
        <taxon>Methanobacteriota</taxon>
        <taxon>Stenosarchaea group</taxon>
        <taxon>Halobacteria</taxon>
        <taxon>Halobacteriales</taxon>
        <taxon>Natronomonadaceae</taxon>
        <taxon>Haloglomus</taxon>
    </lineage>
</organism>
<feature type="compositionally biased region" description="Basic and acidic residues" evidence="1">
    <location>
        <begin position="324"/>
        <end position="333"/>
    </location>
</feature>
<name>A0A554N911_9EURY</name>